<dbReference type="GO" id="GO:0005524">
    <property type="term" value="F:ATP binding"/>
    <property type="evidence" value="ECO:0007669"/>
    <property type="project" value="UniProtKB-UniRule"/>
</dbReference>
<proteinExistence type="predicted"/>
<dbReference type="Proteomes" id="UP000452235">
    <property type="component" value="Unassembled WGS sequence"/>
</dbReference>
<dbReference type="OrthoDB" id="70770at2759"/>
<dbReference type="GO" id="GO:0016308">
    <property type="term" value="F:1-phosphatidylinositol-4-phosphate 5-kinase activity"/>
    <property type="evidence" value="ECO:0007669"/>
    <property type="project" value="TreeGrafter"/>
</dbReference>
<gene>
    <name evidence="2" type="ORF">ATEIFO6365_0001059800</name>
</gene>
<dbReference type="PANTHER" id="PTHR23086:SF126">
    <property type="entry name" value="PIPK DOMAIN-CONTAINING PROTEIN"/>
    <property type="match status" value="1"/>
</dbReference>
<dbReference type="PANTHER" id="PTHR23086">
    <property type="entry name" value="PHOSPHATIDYLINOSITOL-4-PHOSPHATE 5-KINASE"/>
    <property type="match status" value="1"/>
</dbReference>
<dbReference type="GO" id="GO:0005886">
    <property type="term" value="C:plasma membrane"/>
    <property type="evidence" value="ECO:0007669"/>
    <property type="project" value="TreeGrafter"/>
</dbReference>
<accession>A0A5M3YLS7</accession>
<dbReference type="InterPro" id="IPR002498">
    <property type="entry name" value="PInositol-4-P-4/5-kinase_core"/>
</dbReference>
<dbReference type="Pfam" id="PF01504">
    <property type="entry name" value="PIP5K"/>
    <property type="match status" value="1"/>
</dbReference>
<dbReference type="PROSITE" id="PS51455">
    <property type="entry name" value="PIPK"/>
    <property type="match status" value="1"/>
</dbReference>
<dbReference type="InterPro" id="IPR023610">
    <property type="entry name" value="PInositol-4/5-P-5/4-kinase"/>
</dbReference>
<dbReference type="EMBL" id="BLJY01000001">
    <property type="protein sequence ID" value="GFF12375.1"/>
    <property type="molecule type" value="Genomic_DNA"/>
</dbReference>
<dbReference type="InterPro" id="IPR027483">
    <property type="entry name" value="PInositol-4-P-4/5-kinase_C_sf"/>
</dbReference>
<keyword evidence="3" id="KW-1185">Reference proteome</keyword>
<dbReference type="SUPFAM" id="SSF56104">
    <property type="entry name" value="SAICAR synthase-like"/>
    <property type="match status" value="1"/>
</dbReference>
<reference evidence="2 3" key="1">
    <citation type="submission" date="2020-01" db="EMBL/GenBank/DDBJ databases">
        <title>Aspergillus terreus IFO 6365 whole genome shotgun sequence.</title>
        <authorList>
            <person name="Kanamasa S."/>
            <person name="Takahashi H."/>
        </authorList>
    </citation>
    <scope>NUCLEOTIDE SEQUENCE [LARGE SCALE GENOMIC DNA]</scope>
    <source>
        <strain evidence="2 3">IFO 6365</strain>
    </source>
</reference>
<evidence type="ECO:0000313" key="2">
    <source>
        <dbReference type="EMBL" id="GFF12375.1"/>
    </source>
</evidence>
<organism evidence="2 3">
    <name type="scientific">Aspergillus terreus</name>
    <dbReference type="NCBI Taxonomy" id="33178"/>
    <lineage>
        <taxon>Eukaryota</taxon>
        <taxon>Fungi</taxon>
        <taxon>Dikarya</taxon>
        <taxon>Ascomycota</taxon>
        <taxon>Pezizomycotina</taxon>
        <taxon>Eurotiomycetes</taxon>
        <taxon>Eurotiomycetidae</taxon>
        <taxon>Eurotiales</taxon>
        <taxon>Aspergillaceae</taxon>
        <taxon>Aspergillus</taxon>
        <taxon>Aspergillus subgen. Circumdati</taxon>
    </lineage>
</organism>
<evidence type="ECO:0000313" key="3">
    <source>
        <dbReference type="Proteomes" id="UP000452235"/>
    </source>
</evidence>
<evidence type="ECO:0000256" key="1">
    <source>
        <dbReference type="PROSITE-ProRule" id="PRU00781"/>
    </source>
</evidence>
<dbReference type="Gene3D" id="3.30.800.10">
    <property type="entry name" value="Phosphatidylinositol Phosphate Kinase II Beta"/>
    <property type="match status" value="1"/>
</dbReference>
<dbReference type="AlphaFoldDB" id="A0A5M3YLS7"/>
<keyword evidence="1" id="KW-0418">Kinase</keyword>
<dbReference type="SMART" id="SM00330">
    <property type="entry name" value="PIPKc"/>
    <property type="match status" value="1"/>
</dbReference>
<dbReference type="Gene3D" id="3.30.810.10">
    <property type="entry name" value="2-Layer Sandwich"/>
    <property type="match status" value="1"/>
</dbReference>
<sequence length="338" mass="39625">MGRRQIALSRSIQRALFRDPDTFRKTLIGRILAFFSLFYIKLIRYGHKTFRTLRNDVWQIDEAEYRACFRSEDCTHPLTPMGDMGFSGSTFFSTQNGKFLIKSLPRHFEHSFFREDLFHPYYEYMCAHRDSLLVWITDYLYAPYATLGSLVRTTPAHHIIMENVLYGRADNAGWETYDLKPIDYFYPERDLVPEPLVSEETLSRLADEFPDKIRLRRADCDAFRRAIADDTRFLCEANAVDYSLFLVRYPAHAAGGMEVVGRKDPWRVGVLSVDRKWRYRAVLLDFFWAKHKLHAQAMTGVVQTFNIIGRQGPMTITTTAEEYREKFLSMVDSMLESY</sequence>
<dbReference type="InterPro" id="IPR027484">
    <property type="entry name" value="PInositol-4-P-5-kinase_N"/>
</dbReference>
<keyword evidence="1" id="KW-0547">Nucleotide-binding</keyword>
<comment type="caution">
    <text evidence="2">The sequence shown here is derived from an EMBL/GenBank/DDBJ whole genome shotgun (WGS) entry which is preliminary data.</text>
</comment>
<dbReference type="VEuPathDB" id="FungiDB:ATEG_01396"/>
<dbReference type="GO" id="GO:0046854">
    <property type="term" value="P:phosphatidylinositol phosphate biosynthetic process"/>
    <property type="evidence" value="ECO:0007669"/>
    <property type="project" value="TreeGrafter"/>
</dbReference>
<keyword evidence="1" id="KW-0067">ATP-binding</keyword>
<keyword evidence="1" id="KW-0808">Transferase</keyword>
<protein>
    <submittedName>
        <fullName evidence="2">SAICAR synthase-like protein</fullName>
    </submittedName>
</protein>
<name>A0A5M3YLS7_ASPTE</name>